<dbReference type="InterPro" id="IPR018033">
    <property type="entry name" value="Deacylase_DtdA_archaea"/>
</dbReference>
<accession>F8AKP9</accession>
<dbReference type="OrthoDB" id="9863at2157"/>
<dbReference type="AlphaFoldDB" id="F8AKP9"/>
<dbReference type="STRING" id="647113.Metok_0395"/>
<dbReference type="HAMAP" id="MF_00562">
    <property type="entry name" value="Deacylase_DtdA"/>
    <property type="match status" value="1"/>
</dbReference>
<dbReference type="GO" id="GO:0051499">
    <property type="term" value="F:D-aminoacyl-tRNA deacylase activity"/>
    <property type="evidence" value="ECO:0007669"/>
    <property type="project" value="UniProtKB-UniRule"/>
</dbReference>
<sequence>MKYLLIYSTKDLAGMNIKNNLNKLNLQELEKDIYFFETDKNLTELSQKDIPNNHDYSYYIFLSRHRSESKRPTFTVHTSGNLTKDNSHGGNIEEVCPCDAVLNSILLKNIYKHKLNEKELNNFEISFEAVHHGPTDLNVPSVFVEIGSSEKEWAIEKAGEIMAKSVMDSIISIKSRNYENLDKVIGFGGGHYAPRFTKLVLLNKCYVGYIVPKYAKISENMLKQICTKQKFDYILFDWKGLNSEDRKRYIEFFEKNNIPWKKVKDLC</sequence>
<evidence type="ECO:0000256" key="3">
    <source>
        <dbReference type="ARBA" id="ARBA00022833"/>
    </source>
</evidence>
<dbReference type="PANTHER" id="PTHR34667">
    <property type="entry name" value="D-AMINOACYL-TRNA DEACYLASE"/>
    <property type="match status" value="1"/>
</dbReference>
<dbReference type="Pfam" id="PF04414">
    <property type="entry name" value="tRNA_deacylase"/>
    <property type="match status" value="1"/>
</dbReference>
<dbReference type="Gene3D" id="3.40.50.10700">
    <property type="entry name" value="AF0625-like"/>
    <property type="match status" value="1"/>
</dbReference>
<dbReference type="Proteomes" id="UP000009296">
    <property type="component" value="Chromosome"/>
</dbReference>
<dbReference type="PANTHER" id="PTHR34667:SF1">
    <property type="entry name" value="D-AMINOACYL-TRNA DEACYLASE"/>
    <property type="match status" value="1"/>
</dbReference>
<dbReference type="HOGENOM" id="CLU_056464_1_0_2"/>
<dbReference type="SUPFAM" id="SSF142535">
    <property type="entry name" value="AF0625-like"/>
    <property type="match status" value="1"/>
</dbReference>
<dbReference type="GeneID" id="10772518"/>
<organism evidence="5 6">
    <name type="scientific">Methanothermococcus okinawensis (strain DSM 14208 / JCM 11175 / IH1)</name>
    <dbReference type="NCBI Taxonomy" id="647113"/>
    <lineage>
        <taxon>Archaea</taxon>
        <taxon>Methanobacteriati</taxon>
        <taxon>Methanobacteriota</taxon>
        <taxon>Methanomada group</taxon>
        <taxon>Methanococci</taxon>
        <taxon>Methanococcales</taxon>
        <taxon>Methanococcaceae</taxon>
        <taxon>Methanothermococcus</taxon>
    </lineage>
</organism>
<gene>
    <name evidence="4" type="primary">dtdA</name>
    <name evidence="5" type="ordered locus">Metok_0395</name>
</gene>
<dbReference type="EC" id="3.1.1.96" evidence="4"/>
<protein>
    <recommendedName>
        <fullName evidence="4">D-aminoacyl-tRNA deacylase</fullName>
        <ecNumber evidence="4">3.1.1.96</ecNumber>
    </recommendedName>
</protein>
<keyword evidence="1 4" id="KW-0479">Metal-binding</keyword>
<dbReference type="Gene3D" id="3.40.630.50">
    <property type="entry name" value="AF0625-like"/>
    <property type="match status" value="1"/>
</dbReference>
<evidence type="ECO:0000256" key="1">
    <source>
        <dbReference type="ARBA" id="ARBA00022723"/>
    </source>
</evidence>
<dbReference type="EMBL" id="CP002792">
    <property type="protein sequence ID" value="AEH06382.1"/>
    <property type="molecule type" value="Genomic_DNA"/>
</dbReference>
<dbReference type="InterPro" id="IPR007508">
    <property type="entry name" value="DtdA"/>
</dbReference>
<evidence type="ECO:0000256" key="2">
    <source>
        <dbReference type="ARBA" id="ARBA00022801"/>
    </source>
</evidence>
<comment type="function">
    <text evidence="4">D-aminoacyl-tRNA deacylase with broad substrate specificity. By recycling D-aminoacyl-tRNA to D-amino acids and free tRNA molecules, this enzyme counteracts the toxicity associated with the formation of D-aminoacyl-tRNA entities in vivo.</text>
</comment>
<keyword evidence="2 4" id="KW-0378">Hydrolase</keyword>
<keyword evidence="3 4" id="KW-0862">Zinc</keyword>
<dbReference type="GO" id="GO:0106026">
    <property type="term" value="F:Gly-tRNA(Ala) deacylase activity"/>
    <property type="evidence" value="ECO:0007669"/>
    <property type="project" value="RHEA"/>
</dbReference>
<evidence type="ECO:0000256" key="4">
    <source>
        <dbReference type="HAMAP-Rule" id="MF_00562"/>
    </source>
</evidence>
<dbReference type="PIRSF" id="PIRSF016210">
    <property type="entry name" value="UCP016210"/>
    <property type="match status" value="1"/>
</dbReference>
<dbReference type="GO" id="GO:0019478">
    <property type="term" value="P:D-amino acid catabolic process"/>
    <property type="evidence" value="ECO:0007669"/>
    <property type="project" value="UniProtKB-UniRule"/>
</dbReference>
<reference evidence="5" key="1">
    <citation type="submission" date="2011-05" db="EMBL/GenBank/DDBJ databases">
        <title>Complete sequence of chromosome of Methanothermococcus okinawensis IH1.</title>
        <authorList>
            <consortium name="US DOE Joint Genome Institute"/>
            <person name="Lucas S."/>
            <person name="Han J."/>
            <person name="Lapidus A."/>
            <person name="Cheng J.-F."/>
            <person name="Goodwin L."/>
            <person name="Pitluck S."/>
            <person name="Peters L."/>
            <person name="Mikhailova N."/>
            <person name="Held B."/>
            <person name="Han C."/>
            <person name="Tapia R."/>
            <person name="Land M."/>
            <person name="Hauser L."/>
            <person name="Kyrpides N."/>
            <person name="Ivanova N."/>
            <person name="Pagani I."/>
            <person name="Sieprawska-Lupa M."/>
            <person name="Takai K."/>
            <person name="Miyazaki J."/>
            <person name="Whitman W."/>
            <person name="Woyke T."/>
        </authorList>
    </citation>
    <scope>NUCLEOTIDE SEQUENCE</scope>
    <source>
        <strain evidence="5">IH1</strain>
    </source>
</reference>
<evidence type="ECO:0000313" key="5">
    <source>
        <dbReference type="EMBL" id="AEH06382.1"/>
    </source>
</evidence>
<dbReference type="NCBIfam" id="NF003071">
    <property type="entry name" value="PRK03995.1-3"/>
    <property type="match status" value="1"/>
</dbReference>
<comment type="catalytic activity">
    <reaction evidence="4">
        <text>glycyl-tRNA(Ala) + H2O = tRNA(Ala) + glycine + H(+)</text>
        <dbReference type="Rhea" id="RHEA:53744"/>
        <dbReference type="Rhea" id="RHEA-COMP:9657"/>
        <dbReference type="Rhea" id="RHEA-COMP:13640"/>
        <dbReference type="ChEBI" id="CHEBI:15377"/>
        <dbReference type="ChEBI" id="CHEBI:15378"/>
        <dbReference type="ChEBI" id="CHEBI:57305"/>
        <dbReference type="ChEBI" id="CHEBI:78442"/>
        <dbReference type="ChEBI" id="CHEBI:78522"/>
        <dbReference type="EC" id="3.1.1.96"/>
    </reaction>
</comment>
<dbReference type="GO" id="GO:0008270">
    <property type="term" value="F:zinc ion binding"/>
    <property type="evidence" value="ECO:0007669"/>
    <property type="project" value="UniProtKB-UniRule"/>
</dbReference>
<name>F8AKP9_METOI</name>
<dbReference type="RefSeq" id="WP_013866568.1">
    <property type="nucleotide sequence ID" value="NC_015636.1"/>
</dbReference>
<keyword evidence="6" id="KW-1185">Reference proteome</keyword>
<proteinExistence type="inferred from homology"/>
<comment type="catalytic activity">
    <reaction evidence="4">
        <text>a D-aminoacyl-tRNA + H2O = a tRNA + a D-alpha-amino acid + H(+)</text>
        <dbReference type="Rhea" id="RHEA:13953"/>
        <dbReference type="Rhea" id="RHEA-COMP:10123"/>
        <dbReference type="Rhea" id="RHEA-COMP:10124"/>
        <dbReference type="ChEBI" id="CHEBI:15377"/>
        <dbReference type="ChEBI" id="CHEBI:15378"/>
        <dbReference type="ChEBI" id="CHEBI:59871"/>
        <dbReference type="ChEBI" id="CHEBI:78442"/>
        <dbReference type="ChEBI" id="CHEBI:79333"/>
        <dbReference type="EC" id="3.1.1.96"/>
    </reaction>
</comment>
<dbReference type="eggNOG" id="arCOG01616">
    <property type="taxonomic scope" value="Archaea"/>
</dbReference>
<comment type="cofactor">
    <cofactor evidence="4">
        <name>Zn(2+)</name>
        <dbReference type="ChEBI" id="CHEBI:29105"/>
    </cofactor>
    <text evidence="4">Binds 2 Zn(2+) ions per subunit.</text>
</comment>
<comment type="subunit">
    <text evidence="4">Monomer.</text>
</comment>
<dbReference type="KEGG" id="mok:Metok_0395"/>
<evidence type="ECO:0000313" key="6">
    <source>
        <dbReference type="Proteomes" id="UP000009296"/>
    </source>
</evidence>
<comment type="similarity">
    <text evidence="4">Belongs to the DtdA deacylase family.</text>
</comment>